<dbReference type="SUPFAM" id="SSF55486">
    <property type="entry name" value="Metalloproteases ('zincins'), catalytic domain"/>
    <property type="match status" value="1"/>
</dbReference>
<dbReference type="InterPro" id="IPR000477">
    <property type="entry name" value="RT_dom"/>
</dbReference>
<accession>A0A445I3E8</accession>
<keyword evidence="3" id="KW-0378">Hydrolase</keyword>
<comment type="caution">
    <text evidence="7">The sequence shown here is derived from an EMBL/GenBank/DDBJ whole genome shotgun (WGS) entry which is preliminary data.</text>
</comment>
<dbReference type="Proteomes" id="UP000289340">
    <property type="component" value="Chromosome 11"/>
</dbReference>
<dbReference type="GO" id="GO:0004222">
    <property type="term" value="F:metalloendopeptidase activity"/>
    <property type="evidence" value="ECO:0007669"/>
    <property type="project" value="InterPro"/>
</dbReference>
<dbReference type="InterPro" id="IPR001818">
    <property type="entry name" value="Pept_M10_metallopeptidase"/>
</dbReference>
<evidence type="ECO:0000313" key="7">
    <source>
        <dbReference type="EMBL" id="RZB80670.1"/>
    </source>
</evidence>
<dbReference type="Pfam" id="PF00413">
    <property type="entry name" value="Peptidase_M10"/>
    <property type="match status" value="1"/>
</dbReference>
<dbReference type="GO" id="GO:0006508">
    <property type="term" value="P:proteolysis"/>
    <property type="evidence" value="ECO:0007669"/>
    <property type="project" value="UniProtKB-KW"/>
</dbReference>
<comment type="cofactor">
    <cofactor evidence="5">
        <name>Zn(2+)</name>
        <dbReference type="ChEBI" id="CHEBI:29105"/>
    </cofactor>
    <text evidence="5">Binds 2 Zn(2+) ions per subunit.</text>
</comment>
<evidence type="ECO:0000259" key="6">
    <source>
        <dbReference type="PROSITE" id="PS50878"/>
    </source>
</evidence>
<dbReference type="InterPro" id="IPR027417">
    <property type="entry name" value="P-loop_NTPase"/>
</dbReference>
<dbReference type="GO" id="GO:0030198">
    <property type="term" value="P:extracellular matrix organization"/>
    <property type="evidence" value="ECO:0007669"/>
    <property type="project" value="TreeGrafter"/>
</dbReference>
<dbReference type="PROSITE" id="PS50878">
    <property type="entry name" value="RT_POL"/>
    <property type="match status" value="1"/>
</dbReference>
<dbReference type="PANTHER" id="PTHR10201:SF272">
    <property type="entry name" value="METALLOENDOPROTEINASE 5-MMP"/>
    <property type="match status" value="1"/>
</dbReference>
<dbReference type="Gene3D" id="3.40.390.10">
    <property type="entry name" value="Collagenase (Catalytic Domain)"/>
    <property type="match status" value="1"/>
</dbReference>
<dbReference type="GO" id="GO:0008270">
    <property type="term" value="F:zinc ion binding"/>
    <property type="evidence" value="ECO:0007669"/>
    <property type="project" value="InterPro"/>
</dbReference>
<feature type="binding site" evidence="5">
    <location>
        <position position="498"/>
    </location>
    <ligand>
        <name>Ca(2+)</name>
        <dbReference type="ChEBI" id="CHEBI:29108"/>
        <label>3</label>
    </ligand>
</feature>
<keyword evidence="1" id="KW-0645">Protease</keyword>
<dbReference type="InterPro" id="IPR024079">
    <property type="entry name" value="MetalloPept_cat_dom_sf"/>
</dbReference>
<comment type="cofactor">
    <cofactor evidence="5">
        <name>Ca(2+)</name>
        <dbReference type="ChEBI" id="CHEBI:29108"/>
    </cofactor>
    <text evidence="5">Can bind about 5 Ca(2+) ions per subunit.</text>
</comment>
<evidence type="ECO:0000256" key="3">
    <source>
        <dbReference type="ARBA" id="ARBA00022801"/>
    </source>
</evidence>
<evidence type="ECO:0000313" key="8">
    <source>
        <dbReference type="Proteomes" id="UP000289340"/>
    </source>
</evidence>
<organism evidence="7 8">
    <name type="scientific">Glycine soja</name>
    <name type="common">Wild soybean</name>
    <dbReference type="NCBI Taxonomy" id="3848"/>
    <lineage>
        <taxon>Eukaryota</taxon>
        <taxon>Viridiplantae</taxon>
        <taxon>Streptophyta</taxon>
        <taxon>Embryophyta</taxon>
        <taxon>Tracheophyta</taxon>
        <taxon>Spermatophyta</taxon>
        <taxon>Magnoliopsida</taxon>
        <taxon>eudicotyledons</taxon>
        <taxon>Gunneridae</taxon>
        <taxon>Pentapetalae</taxon>
        <taxon>rosids</taxon>
        <taxon>fabids</taxon>
        <taxon>Fabales</taxon>
        <taxon>Fabaceae</taxon>
        <taxon>Papilionoideae</taxon>
        <taxon>50 kb inversion clade</taxon>
        <taxon>NPAAA clade</taxon>
        <taxon>indigoferoid/millettioid clade</taxon>
        <taxon>Phaseoleae</taxon>
        <taxon>Glycine</taxon>
        <taxon>Glycine subgen. Soja</taxon>
    </lineage>
</organism>
<protein>
    <submittedName>
        <fullName evidence="7">Metalloendoproteinase 2-MMP</fullName>
    </submittedName>
</protein>
<evidence type="ECO:0000256" key="2">
    <source>
        <dbReference type="ARBA" id="ARBA00022723"/>
    </source>
</evidence>
<evidence type="ECO:0000256" key="1">
    <source>
        <dbReference type="ARBA" id="ARBA00022670"/>
    </source>
</evidence>
<feature type="domain" description="Reverse transcriptase" evidence="6">
    <location>
        <begin position="1"/>
        <end position="183"/>
    </location>
</feature>
<gene>
    <name evidence="7" type="ORF">D0Y65_030387</name>
</gene>
<dbReference type="SUPFAM" id="SSF52540">
    <property type="entry name" value="P-loop containing nucleoside triphosphate hydrolases"/>
    <property type="match status" value="1"/>
</dbReference>
<dbReference type="InterPro" id="IPR021190">
    <property type="entry name" value="Pept_M10A"/>
</dbReference>
<keyword evidence="8" id="KW-1185">Reference proteome</keyword>
<dbReference type="AlphaFoldDB" id="A0A445I3E8"/>
<evidence type="ECO:0000256" key="4">
    <source>
        <dbReference type="ARBA" id="ARBA00022833"/>
    </source>
</evidence>
<dbReference type="EMBL" id="QZWG01000011">
    <property type="protein sequence ID" value="RZB80670.1"/>
    <property type="molecule type" value="Genomic_DNA"/>
</dbReference>
<dbReference type="PANTHER" id="PTHR10201">
    <property type="entry name" value="MATRIX METALLOPROTEINASE"/>
    <property type="match status" value="1"/>
</dbReference>
<keyword evidence="2 5" id="KW-0479">Metal-binding</keyword>
<dbReference type="PRINTS" id="PR00138">
    <property type="entry name" value="MATRIXIN"/>
</dbReference>
<feature type="binding site" evidence="5">
    <location>
        <position position="491"/>
    </location>
    <ligand>
        <name>Zn(2+)</name>
        <dbReference type="ChEBI" id="CHEBI:29105"/>
        <label>1</label>
    </ligand>
</feature>
<feature type="binding site" evidence="5">
    <location>
        <position position="493"/>
    </location>
    <ligand>
        <name>Zn(2+)</name>
        <dbReference type="ChEBI" id="CHEBI:29105"/>
        <label>1</label>
    </ligand>
</feature>
<dbReference type="GO" id="GO:0031012">
    <property type="term" value="C:extracellular matrix"/>
    <property type="evidence" value="ECO:0007669"/>
    <property type="project" value="InterPro"/>
</dbReference>
<dbReference type="InterPro" id="IPR042197">
    <property type="entry name" value="Apaf_helical"/>
</dbReference>
<name>A0A445I3E8_GLYSO</name>
<evidence type="ECO:0000256" key="5">
    <source>
        <dbReference type="PIRSR" id="PIRSR621190-2"/>
    </source>
</evidence>
<keyword evidence="4 5" id="KW-0862">Zinc</keyword>
<reference evidence="7 8" key="1">
    <citation type="submission" date="2018-09" db="EMBL/GenBank/DDBJ databases">
        <title>A high-quality reference genome of wild soybean provides a powerful tool to mine soybean genomes.</title>
        <authorList>
            <person name="Xie M."/>
            <person name="Chung C.Y.L."/>
            <person name="Li M.-W."/>
            <person name="Wong F.-L."/>
            <person name="Chan T.-F."/>
            <person name="Lam H.-M."/>
        </authorList>
    </citation>
    <scope>NUCLEOTIDE SEQUENCE [LARGE SCALE GENOMIC DNA]</scope>
    <source>
        <strain evidence="8">cv. W05</strain>
        <tissue evidence="7">Hypocotyl of etiolated seedlings</tissue>
    </source>
</reference>
<dbReference type="Gene3D" id="1.10.8.430">
    <property type="entry name" value="Helical domain of apoptotic protease-activating factors"/>
    <property type="match status" value="1"/>
</dbReference>
<dbReference type="Pfam" id="PF00078">
    <property type="entry name" value="RVT_1"/>
    <property type="match status" value="1"/>
</dbReference>
<dbReference type="GO" id="GO:0043531">
    <property type="term" value="F:ADP binding"/>
    <property type="evidence" value="ECO:0007669"/>
    <property type="project" value="InterPro"/>
</dbReference>
<keyword evidence="5" id="KW-0106">Calcium</keyword>
<dbReference type="GO" id="GO:0030574">
    <property type="term" value="P:collagen catabolic process"/>
    <property type="evidence" value="ECO:0007669"/>
    <property type="project" value="TreeGrafter"/>
</dbReference>
<proteinExistence type="predicted"/>
<sequence length="547" mass="60650">MALKIDINKAFDRVDWNYLLAVMIKMWFHQKWVDWMKLCLGSAQFSVMVNEDSLGPISPRRGLRQGDQLSPYLFIICTEGLSSLLKKSERSGELHGIKVCKGVPVLSHLLLVDDCFCFAGIILNPKEHMVVALVGEAFLSSAVEVLLDRIISHDFVDLFCSKKLNILLLKSKQSNLEVIGKEIAKQCDGLPLAAITLGGLLRTKLSENYWNKVLKSNIWSLPSVKDGLKVGQLKKFPHLQGKLSILKLQNVVDPSKAFQANLKKKEQIDESQVMMKWKPVDLGCVTLNTNGFVSSYSGLETCGMKGAGEYVELREKLATNLPSSIVFKCTNFILDLTLSSITSPTSCDTRTKCACPIGSSGHALSAGSEISALARDNCLPMWLLALSGLLGLNGFDSLSEEIKLKRKSPKRKKTEDTETRRQTIFPGMPRWLEGMHELTYAFFLRNELSITVKGVFAAAFMCWAEVMSLNFCESASYFSANIRIGFFNGDHNDGELFDVSLGTLACAFSLMNRRFFSGGRDWALISGRSGYLSDDFFTKEEGSAGKG</sequence>